<protein>
    <submittedName>
        <fullName evidence="1">Tail protein X</fullName>
    </submittedName>
</protein>
<comment type="caution">
    <text evidence="1">The sequence shown here is derived from an EMBL/GenBank/DDBJ whole genome shotgun (WGS) entry which is preliminary data.</text>
</comment>
<keyword evidence="2" id="KW-1185">Reference proteome</keyword>
<organism evidence="1 2">
    <name type="scientific">Chitinimonas prasina</name>
    <dbReference type="NCBI Taxonomy" id="1434937"/>
    <lineage>
        <taxon>Bacteria</taxon>
        <taxon>Pseudomonadati</taxon>
        <taxon>Pseudomonadota</taxon>
        <taxon>Betaproteobacteria</taxon>
        <taxon>Neisseriales</taxon>
        <taxon>Chitinibacteraceae</taxon>
        <taxon>Chitinimonas</taxon>
    </lineage>
</organism>
<dbReference type="EMBL" id="BSOG01000002">
    <property type="protein sequence ID" value="GLR13252.1"/>
    <property type="molecule type" value="Genomic_DNA"/>
</dbReference>
<proteinExistence type="predicted"/>
<dbReference type="Pfam" id="PF05489">
    <property type="entry name" value="Phage_tail_X"/>
    <property type="match status" value="1"/>
</dbReference>
<name>A0ABQ5YFI8_9NEIS</name>
<dbReference type="InterPro" id="IPR008861">
    <property type="entry name" value="GpX-like"/>
</dbReference>
<accession>A0ABQ5YFI8</accession>
<reference evidence="2" key="1">
    <citation type="journal article" date="2019" name="Int. J. Syst. Evol. Microbiol.">
        <title>The Global Catalogue of Microorganisms (GCM) 10K type strain sequencing project: providing services to taxonomists for standard genome sequencing and annotation.</title>
        <authorList>
            <consortium name="The Broad Institute Genomics Platform"/>
            <consortium name="The Broad Institute Genome Sequencing Center for Infectious Disease"/>
            <person name="Wu L."/>
            <person name="Ma J."/>
        </authorList>
    </citation>
    <scope>NUCLEOTIDE SEQUENCE [LARGE SCALE GENOMIC DNA]</scope>
    <source>
        <strain evidence="2">NBRC 110044</strain>
    </source>
</reference>
<dbReference type="Proteomes" id="UP001156706">
    <property type="component" value="Unassembled WGS sequence"/>
</dbReference>
<evidence type="ECO:0000313" key="1">
    <source>
        <dbReference type="EMBL" id="GLR13252.1"/>
    </source>
</evidence>
<evidence type="ECO:0000313" key="2">
    <source>
        <dbReference type="Proteomes" id="UP001156706"/>
    </source>
</evidence>
<sequence length="67" mass="7281">MRVIAHEGDTIDAICHRHYGQTTAMVEAVLNANPDLARLGAILPHGTPVYLPPLVAAPTQNLIQLWD</sequence>
<gene>
    <name evidence="1" type="ORF">GCM10007907_20420</name>
</gene>
<dbReference type="RefSeq" id="WP_284196359.1">
    <property type="nucleotide sequence ID" value="NZ_BSOG01000002.1"/>
</dbReference>